<evidence type="ECO:0000256" key="1">
    <source>
        <dbReference type="SAM" id="MobiDB-lite"/>
    </source>
</evidence>
<gene>
    <name evidence="2" type="ORF">PCOR1329_LOCUS25880</name>
</gene>
<evidence type="ECO:0000313" key="2">
    <source>
        <dbReference type="EMBL" id="CAK0825865.1"/>
    </source>
</evidence>
<accession>A0ABN9S294</accession>
<name>A0ABN9S294_9DINO</name>
<proteinExistence type="predicted"/>
<dbReference type="Proteomes" id="UP001189429">
    <property type="component" value="Unassembled WGS sequence"/>
</dbReference>
<feature type="non-terminal residue" evidence="2">
    <location>
        <position position="1"/>
    </location>
</feature>
<feature type="non-terminal residue" evidence="2">
    <location>
        <position position="141"/>
    </location>
</feature>
<feature type="region of interest" description="Disordered" evidence="1">
    <location>
        <begin position="53"/>
        <end position="98"/>
    </location>
</feature>
<comment type="caution">
    <text evidence="2">The sequence shown here is derived from an EMBL/GenBank/DDBJ whole genome shotgun (WGS) entry which is preliminary data.</text>
</comment>
<evidence type="ECO:0000313" key="3">
    <source>
        <dbReference type="Proteomes" id="UP001189429"/>
    </source>
</evidence>
<sequence>EAREVIRHHLNASHEDDAVIFAGNGSTGAAHLLMQTLERADFDVLASAATAESEARRDMHYREDRRAPPHLPGGPPGRAAYARWAGPQRQGPSAPPRIGRATALKLRALLAELEAAIVRGSAQQVFAALGSSPVQTLGWPA</sequence>
<protein>
    <submittedName>
        <fullName evidence="2">Uncharacterized protein</fullName>
    </submittedName>
</protein>
<dbReference type="EMBL" id="CAUYUJ010009109">
    <property type="protein sequence ID" value="CAK0825865.1"/>
    <property type="molecule type" value="Genomic_DNA"/>
</dbReference>
<feature type="compositionally biased region" description="Basic and acidic residues" evidence="1">
    <location>
        <begin position="53"/>
        <end position="67"/>
    </location>
</feature>
<reference evidence="2" key="1">
    <citation type="submission" date="2023-10" db="EMBL/GenBank/DDBJ databases">
        <authorList>
            <person name="Chen Y."/>
            <person name="Shah S."/>
            <person name="Dougan E. K."/>
            <person name="Thang M."/>
            <person name="Chan C."/>
        </authorList>
    </citation>
    <scope>NUCLEOTIDE SEQUENCE [LARGE SCALE GENOMIC DNA]</scope>
</reference>
<keyword evidence="3" id="KW-1185">Reference proteome</keyword>
<organism evidence="2 3">
    <name type="scientific">Prorocentrum cordatum</name>
    <dbReference type="NCBI Taxonomy" id="2364126"/>
    <lineage>
        <taxon>Eukaryota</taxon>
        <taxon>Sar</taxon>
        <taxon>Alveolata</taxon>
        <taxon>Dinophyceae</taxon>
        <taxon>Prorocentrales</taxon>
        <taxon>Prorocentraceae</taxon>
        <taxon>Prorocentrum</taxon>
    </lineage>
</organism>